<proteinExistence type="predicted"/>
<organism evidence="3 4">
    <name type="scientific">Leptidea sinapis</name>
    <dbReference type="NCBI Taxonomy" id="189913"/>
    <lineage>
        <taxon>Eukaryota</taxon>
        <taxon>Metazoa</taxon>
        <taxon>Ecdysozoa</taxon>
        <taxon>Arthropoda</taxon>
        <taxon>Hexapoda</taxon>
        <taxon>Insecta</taxon>
        <taxon>Pterygota</taxon>
        <taxon>Neoptera</taxon>
        <taxon>Endopterygota</taxon>
        <taxon>Lepidoptera</taxon>
        <taxon>Glossata</taxon>
        <taxon>Ditrysia</taxon>
        <taxon>Papilionoidea</taxon>
        <taxon>Pieridae</taxon>
        <taxon>Dismorphiinae</taxon>
        <taxon>Leptidea</taxon>
    </lineage>
</organism>
<feature type="region of interest" description="Disordered" evidence="2">
    <location>
        <begin position="117"/>
        <end position="145"/>
    </location>
</feature>
<protein>
    <submittedName>
        <fullName evidence="3">Uncharacterized protein</fullName>
    </submittedName>
</protein>
<accession>A0A5E4PWG5</accession>
<sequence length="556" mass="62449">MDKDRKNVLQTSEIKNVLPDVVHFQQIVAMDSGDPADIDTGQNKSISVECNVESEAESISELIPSKIESLSDNEGNPQLPGLLTIEQDGYSYTSPNFDLTPTSGQGKQCTWNLDESPDIHISNESPVDLPLSSGTSNDTQKSKVTSVEDAPYIALENADNKYDETVLKQNTPDNSINYIDETHDKSNSVSDEIIKLDIRGKGAPKFPSAKIIFGTLSSCNNAISPNIALPILQNVIPTILPKPEGVQIEEIFDNNDINTEVKESEKSPSNSISSGSDKIEQDVLVEEVTVDFHTQRGDGYVKEKSFVPEETMSFSSLTDYKTICEDYHVKLVHLEEYVTKRDQVIEQLTLSLQQCALERDHLKHELQHLQLKNAEQSEHDTIKSQFSDFIKYQTMLRDDSTQFYSAVLSGTSSLRSSNGEKDNDCEEITVNHSKSDLRTGSISGEFQTGFENTIKGLLDEFEGCFDDDLKNKLKDLLSDVICNELGKMRIEYDADVKEHQIRTRKLSDLLSSVKAGSADIDDLRKELSLKYEKDMENLRRFFEKKCSDIKTRYFLC</sequence>
<keyword evidence="1" id="KW-0175">Coiled coil</keyword>
<evidence type="ECO:0000313" key="4">
    <source>
        <dbReference type="Proteomes" id="UP000324832"/>
    </source>
</evidence>
<gene>
    <name evidence="3" type="ORF">LSINAPIS_LOCUS2831</name>
</gene>
<dbReference type="EMBL" id="FZQP02000626">
    <property type="protein sequence ID" value="VVC89782.1"/>
    <property type="molecule type" value="Genomic_DNA"/>
</dbReference>
<feature type="coiled-coil region" evidence="1">
    <location>
        <begin position="352"/>
        <end position="379"/>
    </location>
</feature>
<name>A0A5E4PWG5_9NEOP</name>
<feature type="compositionally biased region" description="Polar residues" evidence="2">
    <location>
        <begin position="132"/>
        <end position="145"/>
    </location>
</feature>
<dbReference type="AlphaFoldDB" id="A0A5E4PWG5"/>
<evidence type="ECO:0000313" key="3">
    <source>
        <dbReference type="EMBL" id="VVC89782.1"/>
    </source>
</evidence>
<reference evidence="3 4" key="1">
    <citation type="submission" date="2017-07" db="EMBL/GenBank/DDBJ databases">
        <authorList>
            <person name="Talla V."/>
            <person name="Backstrom N."/>
        </authorList>
    </citation>
    <scope>NUCLEOTIDE SEQUENCE [LARGE SCALE GENOMIC DNA]</scope>
</reference>
<evidence type="ECO:0000256" key="1">
    <source>
        <dbReference type="SAM" id="Coils"/>
    </source>
</evidence>
<dbReference type="Proteomes" id="UP000324832">
    <property type="component" value="Unassembled WGS sequence"/>
</dbReference>
<keyword evidence="4" id="KW-1185">Reference proteome</keyword>
<evidence type="ECO:0000256" key="2">
    <source>
        <dbReference type="SAM" id="MobiDB-lite"/>
    </source>
</evidence>